<organism evidence="1">
    <name type="scientific">Mimivirus LCMiAC02</name>
    <dbReference type="NCBI Taxonomy" id="2506609"/>
    <lineage>
        <taxon>Viruses</taxon>
        <taxon>Varidnaviria</taxon>
        <taxon>Bamfordvirae</taxon>
        <taxon>Nucleocytoviricota</taxon>
        <taxon>Megaviricetes</taxon>
        <taxon>Imitervirales</taxon>
        <taxon>Mimiviridae</taxon>
        <taxon>Klosneuvirinae</taxon>
    </lineage>
</organism>
<sequence>MSREALLKRFNELLDDNTSFYNEVCSFNKRTKSTVELLAPSQVIIKLHDDKYKFTQTDIDKFLTNALYNNSNNYDNYTGVYLFNECTSWDKRSQAINIMLSKLSCDNVQLIITKCSIYNTKILYKILNGGYVYSEDQIKYLLAKKFYSFIKTIYTVKYMSVNIFKYCLKYCLNYQLGSEWIKTMIAKNKIVVTEDILLSLLEVTDGNNYSLQSEFIVQFLKKNCACTSDTIIKLFRSRHNDIVIKNLSSICSKPDIKILIELCKIGPINLVVKYVELGIKPNLECLNHAVKLPYKKFDKLQNRYEDCVLKSGAFSIFRYMRKFGIIPDINTLLSLCKTNKLSLFKKIVNNYNINPTQECLKNAIIQRNVRLVEIILNHKILPLEDIETFKIIMNNESFDKILKLIVIHGYELNLEMVEFAFKNNKIIYGLDNLGVPYDEKLYYLCYKHDILFNEEKTRERLRSRYSKANRFKSDEYNMAFIKNLGDIVHLRSLCAVPYNNIEIVKTYMINKNIKPDRYCIEYACKYNKKIARYFIQNLKCTPTHNCIRYSDEYKKMCWSYSSINNFINELDNNINDIYMTKRYDHIDLSKLAA</sequence>
<protein>
    <submittedName>
        <fullName evidence="1">Uncharacterized protein</fullName>
    </submittedName>
</protein>
<gene>
    <name evidence="1" type="ORF">LCMiAC02_03630</name>
</gene>
<proteinExistence type="predicted"/>
<reference evidence="1" key="1">
    <citation type="journal article" date="2019" name="MBio">
        <title>Virus Genomes from Deep Sea Sediments Expand the Ocean Megavirome and Support Independent Origins of Viral Gigantism.</title>
        <authorList>
            <person name="Backstrom D."/>
            <person name="Yutin N."/>
            <person name="Jorgensen S.L."/>
            <person name="Dharamshi J."/>
            <person name="Homa F."/>
            <person name="Zaremba-Niedwiedzka K."/>
            <person name="Spang A."/>
            <person name="Wolf Y.I."/>
            <person name="Koonin E.V."/>
            <person name="Ettema T.J."/>
        </authorList>
    </citation>
    <scope>NUCLEOTIDE SEQUENCE</scope>
</reference>
<name>A0A4D5XEZ3_9VIRU</name>
<accession>A0A4D5XEZ3</accession>
<evidence type="ECO:0000313" key="1">
    <source>
        <dbReference type="EMBL" id="QBK89268.1"/>
    </source>
</evidence>
<dbReference type="EMBL" id="MK500411">
    <property type="protein sequence ID" value="QBK89268.1"/>
    <property type="molecule type" value="Genomic_DNA"/>
</dbReference>